<dbReference type="GO" id="GO:0007165">
    <property type="term" value="P:signal transduction"/>
    <property type="evidence" value="ECO:0007669"/>
    <property type="project" value="InterPro"/>
</dbReference>
<keyword evidence="3" id="KW-1185">Reference proteome</keyword>
<dbReference type="AlphaFoldDB" id="A0A7S6UIH2"/>
<dbReference type="GO" id="GO:0006935">
    <property type="term" value="P:chemotaxis"/>
    <property type="evidence" value="ECO:0007669"/>
    <property type="project" value="InterPro"/>
</dbReference>
<dbReference type="Gene3D" id="2.30.30.40">
    <property type="entry name" value="SH3 Domains"/>
    <property type="match status" value="1"/>
</dbReference>
<evidence type="ECO:0000313" key="3">
    <source>
        <dbReference type="Proteomes" id="UP000594059"/>
    </source>
</evidence>
<accession>A0A7S6UIH2</accession>
<proteinExistence type="predicted"/>
<dbReference type="InterPro" id="IPR036061">
    <property type="entry name" value="CheW-like_dom_sf"/>
</dbReference>
<dbReference type="Proteomes" id="UP000594059">
    <property type="component" value="Chromosome"/>
</dbReference>
<dbReference type="SUPFAM" id="SSF50341">
    <property type="entry name" value="CheW-like"/>
    <property type="match status" value="1"/>
</dbReference>
<feature type="domain" description="CheW-like" evidence="1">
    <location>
        <begin position="17"/>
        <end position="163"/>
    </location>
</feature>
<dbReference type="InterPro" id="IPR002545">
    <property type="entry name" value="CheW-lke_dom"/>
</dbReference>
<sequence>MPLDHDTGPSGDSAERDIRGVLIQIAGARLLLPNATVAEVMSFAPPESVVGAPAWLLGRTRWRGWQVPLIGFAQLTGLADEQGTLNSKVLVLKALGGNPKAPYFAILSQGFPRLVTVSRATLETSGDPAELPPMVLAEVRLNEDDAYVPDLVAVETLIIETLSAAA</sequence>
<reference evidence="2 3" key="1">
    <citation type="submission" date="2020-10" db="EMBL/GenBank/DDBJ databases">
        <title>complete genome sequencing of Lysobacter sp. H21R20.</title>
        <authorList>
            <person name="Bae J.-W."/>
            <person name="Lee S.-Y."/>
        </authorList>
    </citation>
    <scope>NUCLEOTIDE SEQUENCE [LARGE SCALE GENOMIC DNA]</scope>
    <source>
        <strain evidence="2 3">H21R20</strain>
    </source>
</reference>
<evidence type="ECO:0000259" key="1">
    <source>
        <dbReference type="PROSITE" id="PS50851"/>
    </source>
</evidence>
<organism evidence="2 3">
    <name type="scientific">Novilysobacter ciconiae</name>
    <dbReference type="NCBI Taxonomy" id="2781022"/>
    <lineage>
        <taxon>Bacteria</taxon>
        <taxon>Pseudomonadati</taxon>
        <taxon>Pseudomonadota</taxon>
        <taxon>Gammaproteobacteria</taxon>
        <taxon>Lysobacterales</taxon>
        <taxon>Lysobacteraceae</taxon>
        <taxon>Novilysobacter</taxon>
    </lineage>
</organism>
<dbReference type="SMART" id="SM00260">
    <property type="entry name" value="CheW"/>
    <property type="match status" value="1"/>
</dbReference>
<protein>
    <submittedName>
        <fullName evidence="2">Chemotaxis protein CheW</fullName>
    </submittedName>
</protein>
<dbReference type="PROSITE" id="PS50851">
    <property type="entry name" value="CHEW"/>
    <property type="match status" value="1"/>
</dbReference>
<evidence type="ECO:0000313" key="2">
    <source>
        <dbReference type="EMBL" id="QOW20916.1"/>
    </source>
</evidence>
<gene>
    <name evidence="2" type="ORF">INQ41_10780</name>
</gene>
<dbReference type="Gene3D" id="2.40.50.180">
    <property type="entry name" value="CheA-289, Domain 4"/>
    <property type="match status" value="1"/>
</dbReference>
<dbReference type="KEGG" id="lcic:INQ41_10780"/>
<dbReference type="Pfam" id="PF01584">
    <property type="entry name" value="CheW"/>
    <property type="match status" value="1"/>
</dbReference>
<dbReference type="EMBL" id="CP063656">
    <property type="protein sequence ID" value="QOW20916.1"/>
    <property type="molecule type" value="Genomic_DNA"/>
</dbReference>
<name>A0A7S6UIH2_9GAMM</name>